<keyword evidence="1" id="KW-0732">Signal</keyword>
<protein>
    <submittedName>
        <fullName evidence="3">ABC transporter substrate-binding protein</fullName>
    </submittedName>
</protein>
<sequence length="595" mass="64885">MNHRKRSALAVLASASLALVGACAPGNAGAPSSAPASAGASSAPAAEAYKPPTITLGTAEDSKGPAIPPEGVVKGGTVTMIDRDDFPHFDPAQIYVNTDANMGLLLNRGLTGYKRVAKGDYKLVGDLATDAGTASDGGKTWKFTLKDGVKWQDGSPITSADVKWSVERMFAPFITFGPQYVQQWLTDVDFKKAYPGPYGGKELDNIETPDDKTVVFKFKAPHADANYAFAMAGYNIVPKAKDTKEKYDKQPVSSGPYIIKSHVVDKSMELARNPNWDAATDPIRGGYPDVWKMEFGQEATQVTDRLVADSGPDQTAFTFYANTPPERLQQVLSDASLADRRMISPSPYGNYYYFNLDRVKDQKIRQAINYAWPSKQIQQALGGPQSVALPTTILNENTTVGYKPYDLFGKKDKPEGDIEKAKQLLAESSNPHPTIVYAYNQMPTQEPVTLVIKNALEKAGIKVVAKPLDRKTYYDSISQTKNEFDLYWGGWGADWPSGSTVMPVIFGPVSDGGQNMSHLNDPTVNAEMKKIEENPDIDAANAAWMNLDKQIQETITPLVVAENRIATMLHGSKVGGAEIDPQQWIVSPNTIFVKQ</sequence>
<dbReference type="EMBL" id="JBHUCM010000018">
    <property type="protein sequence ID" value="MFD1540093.1"/>
    <property type="molecule type" value="Genomic_DNA"/>
</dbReference>
<proteinExistence type="predicted"/>
<dbReference type="RefSeq" id="WP_219538378.1">
    <property type="nucleotide sequence ID" value="NZ_JAHKRM010000047.1"/>
</dbReference>
<name>A0ABW4GC90_9ACTN</name>
<reference evidence="4" key="1">
    <citation type="journal article" date="2019" name="Int. J. Syst. Evol. Microbiol.">
        <title>The Global Catalogue of Microorganisms (GCM) 10K type strain sequencing project: providing services to taxonomists for standard genome sequencing and annotation.</title>
        <authorList>
            <consortium name="The Broad Institute Genomics Platform"/>
            <consortium name="The Broad Institute Genome Sequencing Center for Infectious Disease"/>
            <person name="Wu L."/>
            <person name="Ma J."/>
        </authorList>
    </citation>
    <scope>NUCLEOTIDE SEQUENCE [LARGE SCALE GENOMIC DNA]</scope>
    <source>
        <strain evidence="4">CGMCC 1.15399</strain>
    </source>
</reference>
<dbReference type="Pfam" id="PF00496">
    <property type="entry name" value="SBP_bac_5"/>
    <property type="match status" value="1"/>
</dbReference>
<dbReference type="InterPro" id="IPR030678">
    <property type="entry name" value="Peptide/Ni-bd"/>
</dbReference>
<comment type="caution">
    <text evidence="3">The sequence shown here is derived from an EMBL/GenBank/DDBJ whole genome shotgun (WGS) entry which is preliminary data.</text>
</comment>
<dbReference type="InterPro" id="IPR000914">
    <property type="entry name" value="SBP_5_dom"/>
</dbReference>
<dbReference type="InterPro" id="IPR039424">
    <property type="entry name" value="SBP_5"/>
</dbReference>
<gene>
    <name evidence="3" type="ORF">ACFSJ0_23775</name>
</gene>
<evidence type="ECO:0000256" key="1">
    <source>
        <dbReference type="SAM" id="SignalP"/>
    </source>
</evidence>
<feature type="signal peptide" evidence="1">
    <location>
        <begin position="1"/>
        <end position="28"/>
    </location>
</feature>
<feature type="chain" id="PRO_5045182686" evidence="1">
    <location>
        <begin position="29"/>
        <end position="595"/>
    </location>
</feature>
<evidence type="ECO:0000313" key="3">
    <source>
        <dbReference type="EMBL" id="MFD1540093.1"/>
    </source>
</evidence>
<feature type="domain" description="Solute-binding protein family 5" evidence="2">
    <location>
        <begin position="122"/>
        <end position="508"/>
    </location>
</feature>
<evidence type="ECO:0000313" key="4">
    <source>
        <dbReference type="Proteomes" id="UP001597097"/>
    </source>
</evidence>
<dbReference type="PANTHER" id="PTHR30290">
    <property type="entry name" value="PERIPLASMIC BINDING COMPONENT OF ABC TRANSPORTER"/>
    <property type="match status" value="1"/>
</dbReference>
<dbReference type="PIRSF" id="PIRSF002741">
    <property type="entry name" value="MppA"/>
    <property type="match status" value="1"/>
</dbReference>
<dbReference type="PANTHER" id="PTHR30290:SF83">
    <property type="entry name" value="ABC TRANSPORTER SUBSTRATE-BINDING PROTEIN"/>
    <property type="match status" value="1"/>
</dbReference>
<accession>A0ABW4GC90</accession>
<dbReference type="Proteomes" id="UP001597097">
    <property type="component" value="Unassembled WGS sequence"/>
</dbReference>
<dbReference type="PROSITE" id="PS51257">
    <property type="entry name" value="PROKAR_LIPOPROTEIN"/>
    <property type="match status" value="1"/>
</dbReference>
<organism evidence="3 4">
    <name type="scientific">Nonomuraea guangzhouensis</name>
    <dbReference type="NCBI Taxonomy" id="1291555"/>
    <lineage>
        <taxon>Bacteria</taxon>
        <taxon>Bacillati</taxon>
        <taxon>Actinomycetota</taxon>
        <taxon>Actinomycetes</taxon>
        <taxon>Streptosporangiales</taxon>
        <taxon>Streptosporangiaceae</taxon>
        <taxon>Nonomuraea</taxon>
    </lineage>
</organism>
<dbReference type="CDD" id="cd08506">
    <property type="entry name" value="PBP2_clavulanate_OppA2"/>
    <property type="match status" value="1"/>
</dbReference>
<keyword evidence="4" id="KW-1185">Reference proteome</keyword>
<evidence type="ECO:0000259" key="2">
    <source>
        <dbReference type="Pfam" id="PF00496"/>
    </source>
</evidence>